<dbReference type="RefSeq" id="WP_263340424.1">
    <property type="nucleotide sequence ID" value="NZ_JAGSYH010000005.1"/>
</dbReference>
<dbReference type="Proteomes" id="UP001596091">
    <property type="component" value="Unassembled WGS sequence"/>
</dbReference>
<gene>
    <name evidence="1" type="ORF">ACFPT7_14355</name>
</gene>
<evidence type="ECO:0000313" key="1">
    <source>
        <dbReference type="EMBL" id="MFC5863484.1"/>
    </source>
</evidence>
<keyword evidence="2" id="KW-1185">Reference proteome</keyword>
<dbReference type="EMBL" id="JBHSPH010000005">
    <property type="protein sequence ID" value="MFC5863484.1"/>
    <property type="molecule type" value="Genomic_DNA"/>
</dbReference>
<evidence type="ECO:0000313" key="2">
    <source>
        <dbReference type="Proteomes" id="UP001596091"/>
    </source>
</evidence>
<protein>
    <submittedName>
        <fullName evidence="1">Addiction module protein</fullName>
    </submittedName>
</protein>
<dbReference type="Pfam" id="PF09720">
    <property type="entry name" value="Unstab_antitox"/>
    <property type="match status" value="1"/>
</dbReference>
<sequence length="108" mass="11602">MYIDVFASVLASAPEKIGVLIGSSVPCYPSSMLITVEISEQFAARAADLGLSPEAYALEILAATASNEAIEAGWITEAERRAADIDSGKVTLTSWEQIEQRLRQRIAS</sequence>
<dbReference type="InterPro" id="IPR013406">
    <property type="entry name" value="CHP02574_addiction_mod"/>
</dbReference>
<reference evidence="2" key="1">
    <citation type="journal article" date="2019" name="Int. J. Syst. Evol. Microbiol.">
        <title>The Global Catalogue of Microorganisms (GCM) 10K type strain sequencing project: providing services to taxonomists for standard genome sequencing and annotation.</title>
        <authorList>
            <consortium name="The Broad Institute Genomics Platform"/>
            <consortium name="The Broad Institute Genome Sequencing Center for Infectious Disease"/>
            <person name="Wu L."/>
            <person name="Ma J."/>
        </authorList>
    </citation>
    <scope>NUCLEOTIDE SEQUENCE [LARGE SCALE GENOMIC DNA]</scope>
    <source>
        <strain evidence="2">JCM 4087</strain>
    </source>
</reference>
<comment type="caution">
    <text evidence="1">The sequence shown here is derived from an EMBL/GenBank/DDBJ whole genome shotgun (WGS) entry which is preliminary data.</text>
</comment>
<proteinExistence type="predicted"/>
<name>A0ABW1EHL7_9BACT</name>
<accession>A0ABW1EHL7</accession>
<organism evidence="1 2">
    <name type="scientific">Acidicapsa dinghuensis</name>
    <dbReference type="NCBI Taxonomy" id="2218256"/>
    <lineage>
        <taxon>Bacteria</taxon>
        <taxon>Pseudomonadati</taxon>
        <taxon>Acidobacteriota</taxon>
        <taxon>Terriglobia</taxon>
        <taxon>Terriglobales</taxon>
        <taxon>Acidobacteriaceae</taxon>
        <taxon>Acidicapsa</taxon>
    </lineage>
</organism>